<dbReference type="PROSITE" id="PS51767">
    <property type="entry name" value="PEPTIDASE_A1"/>
    <property type="match status" value="1"/>
</dbReference>
<accession>A0A0C9U0D3</accession>
<dbReference type="Proteomes" id="UP000053647">
    <property type="component" value="Unassembled WGS sequence"/>
</dbReference>
<evidence type="ECO:0000256" key="3">
    <source>
        <dbReference type="SAM" id="Phobius"/>
    </source>
</evidence>
<dbReference type="OrthoDB" id="2747330at2759"/>
<proteinExistence type="inferred from homology"/>
<reference evidence="6" key="2">
    <citation type="submission" date="2015-01" db="EMBL/GenBank/DDBJ databases">
        <title>Evolutionary Origins and Diversification of the Mycorrhizal Mutualists.</title>
        <authorList>
            <consortium name="DOE Joint Genome Institute"/>
            <consortium name="Mycorrhizal Genomics Consortium"/>
            <person name="Kohler A."/>
            <person name="Kuo A."/>
            <person name="Nagy L.G."/>
            <person name="Floudas D."/>
            <person name="Copeland A."/>
            <person name="Barry K.W."/>
            <person name="Cichocki N."/>
            <person name="Veneault-Fourrey C."/>
            <person name="LaButti K."/>
            <person name="Lindquist E.A."/>
            <person name="Lipzen A."/>
            <person name="Lundell T."/>
            <person name="Morin E."/>
            <person name="Murat C."/>
            <person name="Riley R."/>
            <person name="Ohm R."/>
            <person name="Sun H."/>
            <person name="Tunlid A."/>
            <person name="Henrissat B."/>
            <person name="Grigoriev I.V."/>
            <person name="Hibbett D.S."/>
            <person name="Martin F."/>
        </authorList>
    </citation>
    <scope>NUCLEOTIDE SEQUENCE [LARGE SCALE GENOMIC DNA]</scope>
    <source>
        <strain evidence="6">ATCC 200175</strain>
    </source>
</reference>
<dbReference type="InterPro" id="IPR034164">
    <property type="entry name" value="Pepsin-like_dom"/>
</dbReference>
<reference evidence="5 6" key="1">
    <citation type="submission" date="2014-06" db="EMBL/GenBank/DDBJ databases">
        <authorList>
            <consortium name="DOE Joint Genome Institute"/>
            <person name="Kuo A."/>
            <person name="Kohler A."/>
            <person name="Nagy L.G."/>
            <person name="Floudas D."/>
            <person name="Copeland A."/>
            <person name="Barry K.W."/>
            <person name="Cichocki N."/>
            <person name="Veneault-Fourrey C."/>
            <person name="LaButti K."/>
            <person name="Lindquist E.A."/>
            <person name="Lipzen A."/>
            <person name="Lundell T."/>
            <person name="Morin E."/>
            <person name="Murat C."/>
            <person name="Sun H."/>
            <person name="Tunlid A."/>
            <person name="Henrissat B."/>
            <person name="Grigoriev I.V."/>
            <person name="Hibbett D.S."/>
            <person name="Martin F."/>
            <person name="Nordberg H.P."/>
            <person name="Cantor M.N."/>
            <person name="Hua S.X."/>
        </authorList>
    </citation>
    <scope>NUCLEOTIDE SEQUENCE [LARGE SCALE GENOMIC DNA]</scope>
    <source>
        <strain evidence="5 6">ATCC 200175</strain>
    </source>
</reference>
<dbReference type="InterPro" id="IPR033121">
    <property type="entry name" value="PEPTIDASE_A1"/>
</dbReference>
<feature type="compositionally biased region" description="Polar residues" evidence="2">
    <location>
        <begin position="671"/>
        <end position="691"/>
    </location>
</feature>
<feature type="region of interest" description="Disordered" evidence="2">
    <location>
        <begin position="1"/>
        <end position="24"/>
    </location>
</feature>
<feature type="domain" description="Peptidase A1" evidence="4">
    <location>
        <begin position="50"/>
        <end position="393"/>
    </location>
</feature>
<sequence>MTIIDARSSSSNGKAKERIPWNARDEGTGGSSGIVLSLDMVSTDYYAVAYTVPVQVGLSQQNLSLQVDTGSSDLWIASQSCSTAPCSATNGRLYDPSSSQPANVPFTITYLSGTVGGPIVWDQVQIGGYTISNQALAAATTVDNEPLSYNFDGILGLALPFNSKIQQDVPPSSSNTPNGATFSSNILSLTNAPSQAFFSLTLARPGSSQLPSLLGIGRHPSEIVPDPANIQYSSLISPSGALFWQTAVRAITVYVNGQARPIGLKSLSGAVYPTALLDSGVPLIITTSEIANGIYGALGISPGSDGNYYVPCTTPLNMTITLVGQPELPIHPLDLTSEPSGQSQSQYCIGLIQSDDKQLIATPDIGDMILGVPFMRNVYTVMAYQQPSDDGIFDTPINAGMSPTLGLLGLTNATQAMEEFIQVRVMNQPLEGSQSQQSAQSAHSGEKLSIGIKVLIGLAGFFVLCLILFALRCCVVRRQWRKRPPEAQVEEESEQKVELGAYQLTRRNSQSSIDDISGATLRELPFDPYMRKQKVSQYTVDSNRTRVEDPGSEFGVRRYKHDDITLALSDPWNPYAGWRDTIVGTCAGETPTSPYFPRDDSHNMEPGHQHTASELMSVPLLAHRHSDSQMSDPAEFGVGRFASMAGIGTAARGSIIDADIRHSHSRSDSSGRNPQADSPSGPTIPDSQEPTSLEPLDHTPSDADQTLIS</sequence>
<dbReference type="GO" id="GO:0004190">
    <property type="term" value="F:aspartic-type endopeptidase activity"/>
    <property type="evidence" value="ECO:0007669"/>
    <property type="project" value="InterPro"/>
</dbReference>
<keyword evidence="6" id="KW-1185">Reference proteome</keyword>
<dbReference type="PANTHER" id="PTHR47966:SF57">
    <property type="entry name" value="PEPTIDASE A1 DOMAIN-CONTAINING PROTEIN"/>
    <property type="match status" value="1"/>
</dbReference>
<dbReference type="InterPro" id="IPR021109">
    <property type="entry name" value="Peptidase_aspartic_dom_sf"/>
</dbReference>
<evidence type="ECO:0000256" key="2">
    <source>
        <dbReference type="SAM" id="MobiDB-lite"/>
    </source>
</evidence>
<dbReference type="PANTHER" id="PTHR47966">
    <property type="entry name" value="BETA-SITE APP-CLEAVING ENZYME, ISOFORM A-RELATED"/>
    <property type="match status" value="1"/>
</dbReference>
<evidence type="ECO:0000313" key="6">
    <source>
        <dbReference type="Proteomes" id="UP000053647"/>
    </source>
</evidence>
<protein>
    <submittedName>
        <fullName evidence="5">Merops: A01.UPW</fullName>
    </submittedName>
</protein>
<keyword evidence="3" id="KW-1133">Transmembrane helix</keyword>
<evidence type="ECO:0000259" key="4">
    <source>
        <dbReference type="PROSITE" id="PS51767"/>
    </source>
</evidence>
<dbReference type="InterPro" id="IPR001461">
    <property type="entry name" value="Aspartic_peptidase_A1"/>
</dbReference>
<dbReference type="Pfam" id="PF00026">
    <property type="entry name" value="Asp"/>
    <property type="match status" value="1"/>
</dbReference>
<dbReference type="CDD" id="cd05471">
    <property type="entry name" value="pepsin_like"/>
    <property type="match status" value="1"/>
</dbReference>
<dbReference type="SUPFAM" id="SSF50630">
    <property type="entry name" value="Acid proteases"/>
    <property type="match status" value="1"/>
</dbReference>
<feature type="transmembrane region" description="Helical" evidence="3">
    <location>
        <begin position="454"/>
        <end position="475"/>
    </location>
</feature>
<dbReference type="AlphaFoldDB" id="A0A0C9U0D3"/>
<organism evidence="5 6">
    <name type="scientific">Paxillus involutus ATCC 200175</name>
    <dbReference type="NCBI Taxonomy" id="664439"/>
    <lineage>
        <taxon>Eukaryota</taxon>
        <taxon>Fungi</taxon>
        <taxon>Dikarya</taxon>
        <taxon>Basidiomycota</taxon>
        <taxon>Agaricomycotina</taxon>
        <taxon>Agaricomycetes</taxon>
        <taxon>Agaricomycetidae</taxon>
        <taxon>Boletales</taxon>
        <taxon>Paxilineae</taxon>
        <taxon>Paxillaceae</taxon>
        <taxon>Paxillus</taxon>
    </lineage>
</organism>
<dbReference type="HOGENOM" id="CLU_014988_0_0_1"/>
<comment type="similarity">
    <text evidence="1">Belongs to the peptidase A1 family.</text>
</comment>
<evidence type="ECO:0000313" key="5">
    <source>
        <dbReference type="EMBL" id="KIJ13192.1"/>
    </source>
</evidence>
<evidence type="ECO:0000256" key="1">
    <source>
        <dbReference type="ARBA" id="ARBA00007447"/>
    </source>
</evidence>
<dbReference type="Gene3D" id="2.40.70.10">
    <property type="entry name" value="Acid Proteases"/>
    <property type="match status" value="2"/>
</dbReference>
<dbReference type="EMBL" id="KN819354">
    <property type="protein sequence ID" value="KIJ13192.1"/>
    <property type="molecule type" value="Genomic_DNA"/>
</dbReference>
<feature type="compositionally biased region" description="Basic and acidic residues" evidence="2">
    <location>
        <begin position="14"/>
        <end position="24"/>
    </location>
</feature>
<name>A0A0C9U0D3_PAXIN</name>
<feature type="region of interest" description="Disordered" evidence="2">
    <location>
        <begin position="662"/>
        <end position="709"/>
    </location>
</feature>
<dbReference type="GO" id="GO:0006508">
    <property type="term" value="P:proteolysis"/>
    <property type="evidence" value="ECO:0007669"/>
    <property type="project" value="InterPro"/>
</dbReference>
<keyword evidence="3" id="KW-0472">Membrane</keyword>
<gene>
    <name evidence="5" type="ORF">PAXINDRAFT_181372</name>
</gene>
<dbReference type="PRINTS" id="PR00792">
    <property type="entry name" value="PEPSIN"/>
</dbReference>
<keyword evidence="3" id="KW-0812">Transmembrane</keyword>